<gene>
    <name evidence="3" type="ORF">JMJ35_004362</name>
</gene>
<protein>
    <submittedName>
        <fullName evidence="3">Uncharacterized protein</fullName>
    </submittedName>
</protein>
<accession>A0AA39R3H0</accession>
<evidence type="ECO:0000256" key="1">
    <source>
        <dbReference type="SAM" id="MobiDB-lite"/>
    </source>
</evidence>
<dbReference type="AlphaFoldDB" id="A0AA39R3H0"/>
<evidence type="ECO:0000256" key="2">
    <source>
        <dbReference type="SAM" id="SignalP"/>
    </source>
</evidence>
<feature type="chain" id="PRO_5041351676" evidence="2">
    <location>
        <begin position="23"/>
        <end position="656"/>
    </location>
</feature>
<keyword evidence="4" id="KW-1185">Reference proteome</keyword>
<keyword evidence="2" id="KW-0732">Signal</keyword>
<feature type="compositionally biased region" description="Low complexity" evidence="1">
    <location>
        <begin position="204"/>
        <end position="219"/>
    </location>
</feature>
<feature type="signal peptide" evidence="2">
    <location>
        <begin position="1"/>
        <end position="22"/>
    </location>
</feature>
<comment type="caution">
    <text evidence="3">The sequence shown here is derived from an EMBL/GenBank/DDBJ whole genome shotgun (WGS) entry which is preliminary data.</text>
</comment>
<evidence type="ECO:0000313" key="4">
    <source>
        <dbReference type="Proteomes" id="UP001166286"/>
    </source>
</evidence>
<feature type="region of interest" description="Disordered" evidence="1">
    <location>
        <begin position="203"/>
        <end position="224"/>
    </location>
</feature>
<dbReference type="EMBL" id="JAFEKC020000008">
    <property type="protein sequence ID" value="KAK0513376.1"/>
    <property type="molecule type" value="Genomic_DNA"/>
</dbReference>
<reference evidence="3" key="1">
    <citation type="submission" date="2023-03" db="EMBL/GenBank/DDBJ databases">
        <title>Complete genome of Cladonia borealis.</title>
        <authorList>
            <person name="Park H."/>
        </authorList>
    </citation>
    <scope>NUCLEOTIDE SEQUENCE</scope>
    <source>
        <strain evidence="3">ANT050790</strain>
    </source>
</reference>
<name>A0AA39R3H0_9LECA</name>
<proteinExistence type="predicted"/>
<sequence length="656" mass="73760">MFTFLLLPTIFYFAHLIRAAAAAQPAFTNAPQLLQLTPVQQPNNVSVSNINNTSPNRLWAWNIPNTLYDIYIIAPPPFVPKLPIVPLSEVYIIAINECSVKIAQGLGGHSAENLIETVQHVELSWLVPATVETLNYSMLLRAFSTLIDLNVRQNTPLPELFAMDFSFTVAHRNVKRYMGNGQVGFSKDSSEVLAKRSLDPGPAPQLLQPLTPQQGNTTTSLSFNTTDPDDVYEYYIPSTPYVLVVQSYALYSLLQLEALEKVYDRTLTDVQEDIAQGRGGSTPEAFSAFYSPVQLTWRADLIRWGLNYSMLSIVFEALKQLHTDPAPPLRAIFRKKIYYDVFEQIGAQKFELGGGRVDSPEAISKRQSDNSLNRNYAYQIPSTPYNLLVTAFLEDPVMPKTRLKEVYHIVISDLGDEIALGRGAVKPVDLTFKKSPIMLFWTRSDEGTGINYTDLLKVFKALGSLHTNRETPWHSRQICYKIAVPNAEQRLVALGGGSIEDWLKMGPSNVSVQSFKRDLVKPVNPLPYYVCHLPNTSYILDIRAVPSFIEPPLPLDPLIAIYDLAYHDFEDEISIGHGGDVPLKFNIVLRPFALNWQREDPPGLNYSMLLRVYQLLEALQVDEATPFPQGYRRSLLFHVVTMDDEVVGFGKVIGFR</sequence>
<organism evidence="3 4">
    <name type="scientific">Cladonia borealis</name>
    <dbReference type="NCBI Taxonomy" id="184061"/>
    <lineage>
        <taxon>Eukaryota</taxon>
        <taxon>Fungi</taxon>
        <taxon>Dikarya</taxon>
        <taxon>Ascomycota</taxon>
        <taxon>Pezizomycotina</taxon>
        <taxon>Lecanoromycetes</taxon>
        <taxon>OSLEUM clade</taxon>
        <taxon>Lecanoromycetidae</taxon>
        <taxon>Lecanorales</taxon>
        <taxon>Lecanorineae</taxon>
        <taxon>Cladoniaceae</taxon>
        <taxon>Cladonia</taxon>
    </lineage>
</organism>
<dbReference type="Proteomes" id="UP001166286">
    <property type="component" value="Unassembled WGS sequence"/>
</dbReference>
<evidence type="ECO:0000313" key="3">
    <source>
        <dbReference type="EMBL" id="KAK0513376.1"/>
    </source>
</evidence>